<name>A0ABD0U7V7_DENTH</name>
<dbReference type="AlphaFoldDB" id="A0ABD0U7V7"/>
<feature type="region of interest" description="Disordered" evidence="1">
    <location>
        <begin position="74"/>
        <end position="100"/>
    </location>
</feature>
<evidence type="ECO:0000313" key="2">
    <source>
        <dbReference type="EMBL" id="KAL0906442.1"/>
    </source>
</evidence>
<protein>
    <submittedName>
        <fullName evidence="2">Uncharacterized protein</fullName>
    </submittedName>
</protein>
<evidence type="ECO:0000313" key="3">
    <source>
        <dbReference type="Proteomes" id="UP001552299"/>
    </source>
</evidence>
<keyword evidence="3" id="KW-1185">Reference proteome</keyword>
<comment type="caution">
    <text evidence="2">The sequence shown here is derived from an EMBL/GenBank/DDBJ whole genome shotgun (WGS) entry which is preliminary data.</text>
</comment>
<accession>A0ABD0U7V7</accession>
<proteinExistence type="predicted"/>
<reference evidence="2 3" key="1">
    <citation type="journal article" date="2024" name="Plant Biotechnol. J.">
        <title>Dendrobium thyrsiflorum genome and its molecular insights into genes involved in important horticultural traits.</title>
        <authorList>
            <person name="Chen B."/>
            <person name="Wang J.Y."/>
            <person name="Zheng P.J."/>
            <person name="Li K.L."/>
            <person name="Liang Y.M."/>
            <person name="Chen X.F."/>
            <person name="Zhang C."/>
            <person name="Zhao X."/>
            <person name="He X."/>
            <person name="Zhang G.Q."/>
            <person name="Liu Z.J."/>
            <person name="Xu Q."/>
        </authorList>
    </citation>
    <scope>NUCLEOTIDE SEQUENCE [LARGE SCALE GENOMIC DNA]</scope>
    <source>
        <strain evidence="2">GZMU011</strain>
    </source>
</reference>
<evidence type="ECO:0000256" key="1">
    <source>
        <dbReference type="SAM" id="MobiDB-lite"/>
    </source>
</evidence>
<sequence length="100" mass="11235">MQYGRVYGLGSQAQAYEGMTSSGSSFASPSQDSSYSQQITALQAELEQVKKAQTDWQVQFQAQIQMQAQHNQLLDEMRKMREQLSEKEGATGDDESTDFE</sequence>
<organism evidence="2 3">
    <name type="scientific">Dendrobium thyrsiflorum</name>
    <name type="common">Pinecone-like raceme dendrobium</name>
    <name type="synonym">Orchid</name>
    <dbReference type="NCBI Taxonomy" id="117978"/>
    <lineage>
        <taxon>Eukaryota</taxon>
        <taxon>Viridiplantae</taxon>
        <taxon>Streptophyta</taxon>
        <taxon>Embryophyta</taxon>
        <taxon>Tracheophyta</taxon>
        <taxon>Spermatophyta</taxon>
        <taxon>Magnoliopsida</taxon>
        <taxon>Liliopsida</taxon>
        <taxon>Asparagales</taxon>
        <taxon>Orchidaceae</taxon>
        <taxon>Epidendroideae</taxon>
        <taxon>Malaxideae</taxon>
        <taxon>Dendrobiinae</taxon>
        <taxon>Dendrobium</taxon>
    </lineage>
</organism>
<feature type="region of interest" description="Disordered" evidence="1">
    <location>
        <begin position="18"/>
        <end position="38"/>
    </location>
</feature>
<gene>
    <name evidence="2" type="ORF">M5K25_024937</name>
</gene>
<dbReference type="EMBL" id="JANQDX010000018">
    <property type="protein sequence ID" value="KAL0906442.1"/>
    <property type="molecule type" value="Genomic_DNA"/>
</dbReference>
<feature type="compositionally biased region" description="Acidic residues" evidence="1">
    <location>
        <begin position="91"/>
        <end position="100"/>
    </location>
</feature>
<feature type="compositionally biased region" description="Basic and acidic residues" evidence="1">
    <location>
        <begin position="74"/>
        <end position="90"/>
    </location>
</feature>
<dbReference type="Proteomes" id="UP001552299">
    <property type="component" value="Unassembled WGS sequence"/>
</dbReference>